<keyword evidence="2" id="KW-1185">Reference proteome</keyword>
<sequence>MPIVLNESLIIATALKKYGALYITYISSSALNELNLLEQSTLAPNWY</sequence>
<dbReference type="Proteomes" id="UP000198329">
    <property type="component" value="Chromosome II"/>
</dbReference>
<evidence type="ECO:0000313" key="2">
    <source>
        <dbReference type="Proteomes" id="UP000198329"/>
    </source>
</evidence>
<accession>A0AAC9ULS4</accession>
<evidence type="ECO:0000313" key="1">
    <source>
        <dbReference type="EMBL" id="ASM56189.1"/>
    </source>
</evidence>
<gene>
    <name evidence="1" type="ORF">PNIG_b0636</name>
</gene>
<dbReference type="EMBL" id="CP011037">
    <property type="protein sequence ID" value="ASM56189.1"/>
    <property type="molecule type" value="Genomic_DNA"/>
</dbReference>
<proteinExistence type="predicted"/>
<dbReference type="AlphaFoldDB" id="A0AAC9ULS4"/>
<dbReference type="KEGG" id="png:PNIG_b0636"/>
<organism evidence="1 2">
    <name type="scientific">Pseudoalteromonas nigrifaciens</name>
    <dbReference type="NCBI Taxonomy" id="28109"/>
    <lineage>
        <taxon>Bacteria</taxon>
        <taxon>Pseudomonadati</taxon>
        <taxon>Pseudomonadota</taxon>
        <taxon>Gammaproteobacteria</taxon>
        <taxon>Alteromonadales</taxon>
        <taxon>Pseudoalteromonadaceae</taxon>
        <taxon>Pseudoalteromonas</taxon>
    </lineage>
</organism>
<name>A0AAC9ULS4_9GAMM</name>
<reference evidence="1 2" key="1">
    <citation type="submission" date="2015-03" db="EMBL/GenBank/DDBJ databases">
        <authorList>
            <person name="Xie B.-B."/>
            <person name="Rong J.-C."/>
            <person name="Qin Q.-L."/>
            <person name="Zhang Y.-Z."/>
        </authorList>
    </citation>
    <scope>NUCLEOTIDE SEQUENCE [LARGE SCALE GENOMIC DNA]</scope>
    <source>
        <strain evidence="1 2">KMM 661</strain>
    </source>
</reference>
<protein>
    <submittedName>
        <fullName evidence="1">Uncharacterized protein</fullName>
    </submittedName>
</protein>